<evidence type="ECO:0000313" key="2">
    <source>
        <dbReference type="Proteomes" id="UP001601992"/>
    </source>
</evidence>
<name>A0ABW6RZS9_9NOCA</name>
<proteinExistence type="predicted"/>
<comment type="caution">
    <text evidence="1">The sequence shown here is derived from an EMBL/GenBank/DDBJ whole genome shotgun (WGS) entry which is preliminary data.</text>
</comment>
<dbReference type="EMBL" id="JBIAQY010000005">
    <property type="protein sequence ID" value="MFF3569548.1"/>
    <property type="molecule type" value="Genomic_DNA"/>
</dbReference>
<evidence type="ECO:0000313" key="1">
    <source>
        <dbReference type="EMBL" id="MFF3569548.1"/>
    </source>
</evidence>
<accession>A0ABW6RZS9</accession>
<keyword evidence="2" id="KW-1185">Reference proteome</keyword>
<organism evidence="1 2">
    <name type="scientific">Nocardia jiangxiensis</name>
    <dbReference type="NCBI Taxonomy" id="282685"/>
    <lineage>
        <taxon>Bacteria</taxon>
        <taxon>Bacillati</taxon>
        <taxon>Actinomycetota</taxon>
        <taxon>Actinomycetes</taxon>
        <taxon>Mycobacteriales</taxon>
        <taxon>Nocardiaceae</taxon>
        <taxon>Nocardia</taxon>
    </lineage>
</organism>
<dbReference type="RefSeq" id="WP_157186203.1">
    <property type="nucleotide sequence ID" value="NZ_JBIAQY010000005.1"/>
</dbReference>
<sequence length="48" mass="4850">MPGIPIPLLLVASPALTCPVTFSPSAEVVVARGNNVDDVADSLADSDD</sequence>
<dbReference type="Proteomes" id="UP001601992">
    <property type="component" value="Unassembled WGS sequence"/>
</dbReference>
<protein>
    <submittedName>
        <fullName evidence="1">Uncharacterized protein</fullName>
    </submittedName>
</protein>
<gene>
    <name evidence="1" type="ORF">ACFYXQ_17400</name>
</gene>
<reference evidence="1 2" key="1">
    <citation type="submission" date="2024-10" db="EMBL/GenBank/DDBJ databases">
        <title>The Natural Products Discovery Center: Release of the First 8490 Sequenced Strains for Exploring Actinobacteria Biosynthetic Diversity.</title>
        <authorList>
            <person name="Kalkreuter E."/>
            <person name="Kautsar S.A."/>
            <person name="Yang D."/>
            <person name="Bader C.D."/>
            <person name="Teijaro C.N."/>
            <person name="Fluegel L."/>
            <person name="Davis C.M."/>
            <person name="Simpson J.R."/>
            <person name="Lauterbach L."/>
            <person name="Steele A.D."/>
            <person name="Gui C."/>
            <person name="Meng S."/>
            <person name="Li G."/>
            <person name="Viehrig K."/>
            <person name="Ye F."/>
            <person name="Su P."/>
            <person name="Kiefer A.F."/>
            <person name="Nichols A."/>
            <person name="Cepeda A.J."/>
            <person name="Yan W."/>
            <person name="Fan B."/>
            <person name="Jiang Y."/>
            <person name="Adhikari A."/>
            <person name="Zheng C.-J."/>
            <person name="Schuster L."/>
            <person name="Cowan T.M."/>
            <person name="Smanski M.J."/>
            <person name="Chevrette M.G."/>
            <person name="De Carvalho L.P.S."/>
            <person name="Shen B."/>
        </authorList>
    </citation>
    <scope>NUCLEOTIDE SEQUENCE [LARGE SCALE GENOMIC DNA]</scope>
    <source>
        <strain evidence="1 2">NPDC002593</strain>
    </source>
</reference>